<keyword evidence="3 6" id="KW-0732">Signal</keyword>
<dbReference type="GO" id="GO:0032885">
    <property type="term" value="P:regulation of polysaccharide biosynthetic process"/>
    <property type="evidence" value="ECO:0007669"/>
    <property type="project" value="TreeGrafter"/>
</dbReference>
<organism evidence="9 10">
    <name type="scientific">Halomonas binhaiensis</name>
    <dbReference type="NCBI Taxonomy" id="2562282"/>
    <lineage>
        <taxon>Bacteria</taxon>
        <taxon>Pseudomonadati</taxon>
        <taxon>Pseudomonadota</taxon>
        <taxon>Gammaproteobacteria</taxon>
        <taxon>Oceanospirillales</taxon>
        <taxon>Halomonadaceae</taxon>
        <taxon>Halomonas</taxon>
    </lineage>
</organism>
<dbReference type="GO" id="GO:0030288">
    <property type="term" value="C:outer membrane-bounded periplasmic space"/>
    <property type="evidence" value="ECO:0007669"/>
    <property type="project" value="TreeGrafter"/>
</dbReference>
<evidence type="ECO:0000256" key="4">
    <source>
        <dbReference type="ARBA" id="ARBA00022764"/>
    </source>
</evidence>
<dbReference type="Proteomes" id="UP000324285">
    <property type="component" value="Chromosome"/>
</dbReference>
<dbReference type="Gene3D" id="2.50.20.10">
    <property type="entry name" value="Lipoprotein localisation LolA/LolB/LppX"/>
    <property type="match status" value="1"/>
</dbReference>
<evidence type="ECO:0000256" key="2">
    <source>
        <dbReference type="ARBA" id="ARBA00008150"/>
    </source>
</evidence>
<dbReference type="Pfam" id="PF03888">
    <property type="entry name" value="MucB_RseB"/>
    <property type="match status" value="1"/>
</dbReference>
<feature type="region of interest" description="Disordered" evidence="5">
    <location>
        <begin position="343"/>
        <end position="367"/>
    </location>
</feature>
<dbReference type="OrthoDB" id="7067274at2"/>
<feature type="domain" description="MucB/RseB N-terminal" evidence="7">
    <location>
        <begin position="71"/>
        <end position="223"/>
    </location>
</feature>
<feature type="domain" description="MucB/RseB C-terminal" evidence="8">
    <location>
        <begin position="241"/>
        <end position="340"/>
    </location>
</feature>
<protein>
    <submittedName>
        <fullName evidence="9">MucB/RseB C-terminal domain-containing protein</fullName>
    </submittedName>
</protein>
<dbReference type="CDD" id="cd16327">
    <property type="entry name" value="RseB"/>
    <property type="match status" value="1"/>
</dbReference>
<feature type="compositionally biased region" description="Polar residues" evidence="5">
    <location>
        <begin position="348"/>
        <end position="367"/>
    </location>
</feature>
<evidence type="ECO:0000259" key="8">
    <source>
        <dbReference type="Pfam" id="PF17188"/>
    </source>
</evidence>
<reference evidence="9" key="1">
    <citation type="submission" date="2021-02" db="EMBL/GenBank/DDBJ databases">
        <title>Strain Y2R2, a novel species of the genus Halomonas.</title>
        <authorList>
            <person name="Huang H."/>
        </authorList>
    </citation>
    <scope>NUCLEOTIDE SEQUENCE</scope>
    <source>
        <strain evidence="9">Y2R2</strain>
    </source>
</reference>
<dbReference type="GO" id="GO:0045152">
    <property type="term" value="F:antisigma factor binding"/>
    <property type="evidence" value="ECO:0007669"/>
    <property type="project" value="TreeGrafter"/>
</dbReference>
<evidence type="ECO:0000313" key="10">
    <source>
        <dbReference type="Proteomes" id="UP000324285"/>
    </source>
</evidence>
<dbReference type="KEGG" id="hbh:E4T21_07520"/>
<dbReference type="EMBL" id="CP038437">
    <property type="protein sequence ID" value="QEM81404.1"/>
    <property type="molecule type" value="Genomic_DNA"/>
</dbReference>
<sequence>MPFFGSGRALLVVSAVSLFGLCYAAAPALGADVENPTNASSRTDSGATVPGVQSVFDCRALNDAPSAHTPVQWFERSIWAAHCYVYEARAVRISGPNVVSLSLSRDIRDGVERDRLHILDGPSRSLVREGGTARFQLSESGDAAAPASPEALAAHLGKLYRFQFDGQERIANRTALRLLMRPADDMRYGYHLWLDQATGLVLKRVLLDEQGRPLETYQLVELTPPELYDGEVRLRQPVSSAEPSWKPSWLPPGFVAQPLMSMVGVEGVSRQHRFYSDGLVTISLFVEPVPEDGGLRPGVHQLGASYAAVKHLEEGDAQMQVVVVGELPPEILVRVADSLEYSRKASRNGLSQDSSSRQDALEGRSSS</sequence>
<comment type="similarity">
    <text evidence="2">Belongs to the RseB family.</text>
</comment>
<comment type="subcellular location">
    <subcellularLocation>
        <location evidence="1">Periplasm</location>
    </subcellularLocation>
</comment>
<feature type="signal peptide" evidence="6">
    <location>
        <begin position="1"/>
        <end position="24"/>
    </location>
</feature>
<name>A0A5C1NDU6_9GAMM</name>
<keyword evidence="10" id="KW-1185">Reference proteome</keyword>
<dbReference type="Gene3D" id="3.30.200.100">
    <property type="entry name" value="MucB/RseB, C-terminal domain"/>
    <property type="match status" value="1"/>
</dbReference>
<gene>
    <name evidence="9" type="ORF">E4T21_07520</name>
</gene>
<dbReference type="InterPro" id="IPR033434">
    <property type="entry name" value="MucB/RseB_N"/>
</dbReference>
<evidence type="ECO:0000256" key="5">
    <source>
        <dbReference type="SAM" id="MobiDB-lite"/>
    </source>
</evidence>
<evidence type="ECO:0000256" key="3">
    <source>
        <dbReference type="ARBA" id="ARBA00022729"/>
    </source>
</evidence>
<evidence type="ECO:0000256" key="6">
    <source>
        <dbReference type="SAM" id="SignalP"/>
    </source>
</evidence>
<dbReference type="InterPro" id="IPR038484">
    <property type="entry name" value="MucB/RseB_C_sf"/>
</dbReference>
<dbReference type="PANTHER" id="PTHR38782">
    <property type="match status" value="1"/>
</dbReference>
<accession>A0A5C1NDU6</accession>
<dbReference type="RefSeq" id="WP_149284415.1">
    <property type="nucleotide sequence ID" value="NZ_CP038437.2"/>
</dbReference>
<keyword evidence="4" id="KW-0574">Periplasm</keyword>
<evidence type="ECO:0000259" key="7">
    <source>
        <dbReference type="Pfam" id="PF03888"/>
    </source>
</evidence>
<dbReference type="AlphaFoldDB" id="A0A5C1NDU6"/>
<dbReference type="Pfam" id="PF17188">
    <property type="entry name" value="MucB_RseB_C"/>
    <property type="match status" value="1"/>
</dbReference>
<dbReference type="InterPro" id="IPR033436">
    <property type="entry name" value="MucB/RseB_C"/>
</dbReference>
<evidence type="ECO:0000313" key="9">
    <source>
        <dbReference type="EMBL" id="QEM81404.1"/>
    </source>
</evidence>
<dbReference type="PANTHER" id="PTHR38782:SF1">
    <property type="entry name" value="SIGMA-E FACTOR REGULATORY PROTEIN RSEB"/>
    <property type="match status" value="1"/>
</dbReference>
<proteinExistence type="inferred from homology"/>
<dbReference type="InterPro" id="IPR005588">
    <property type="entry name" value="MucB_RseB"/>
</dbReference>
<evidence type="ECO:0000256" key="1">
    <source>
        <dbReference type="ARBA" id="ARBA00004418"/>
    </source>
</evidence>
<feature type="chain" id="PRO_5022905740" evidence="6">
    <location>
        <begin position="25"/>
        <end position="367"/>
    </location>
</feature>